<keyword evidence="2" id="KW-0274">FAD</keyword>
<dbReference type="PANTHER" id="PTHR23023">
    <property type="entry name" value="DIMETHYLANILINE MONOOXYGENASE"/>
    <property type="match status" value="1"/>
</dbReference>
<feature type="domain" description="FAD-dependent urate hydroxylase HpyO/Asp monooxygenase CreE-like FAD/NAD(P)-binding" evidence="4">
    <location>
        <begin position="9"/>
        <end position="151"/>
    </location>
</feature>
<evidence type="ECO:0000256" key="2">
    <source>
        <dbReference type="ARBA" id="ARBA00022827"/>
    </source>
</evidence>
<dbReference type="GO" id="GO:0016491">
    <property type="term" value="F:oxidoreductase activity"/>
    <property type="evidence" value="ECO:0007669"/>
    <property type="project" value="UniProtKB-KW"/>
</dbReference>
<dbReference type="Gene3D" id="3.50.50.60">
    <property type="entry name" value="FAD/NAD(P)-binding domain"/>
    <property type="match status" value="1"/>
</dbReference>
<evidence type="ECO:0000259" key="5">
    <source>
        <dbReference type="Pfam" id="PF19834"/>
    </source>
</evidence>
<dbReference type="InterPro" id="IPR050346">
    <property type="entry name" value="FMO-like"/>
</dbReference>
<reference evidence="6 8" key="1">
    <citation type="submission" date="2020-01" db="EMBL/GenBank/DDBJ databases">
        <authorList>
            <consortium name="DOE Joint Genome Institute"/>
            <person name="Haridas S."/>
            <person name="Albert R."/>
            <person name="Binder M."/>
            <person name="Bloem J."/>
            <person name="Labutti K."/>
            <person name="Salamov A."/>
            <person name="Andreopoulos B."/>
            <person name="Baker S.E."/>
            <person name="Barry K."/>
            <person name="Bills G."/>
            <person name="Bluhm B.H."/>
            <person name="Cannon C."/>
            <person name="Castanera R."/>
            <person name="Culley D.E."/>
            <person name="Daum C."/>
            <person name="Ezra D."/>
            <person name="Gonzalez J.B."/>
            <person name="Henrissat B."/>
            <person name="Kuo A."/>
            <person name="Liang C."/>
            <person name="Lipzen A."/>
            <person name="Lutzoni F."/>
            <person name="Magnuson J."/>
            <person name="Mondo S."/>
            <person name="Nolan M."/>
            <person name="Ohm R."/>
            <person name="Pangilinan J."/>
            <person name="Park H.-J."/>
            <person name="Ramirez L."/>
            <person name="Alfaro M."/>
            <person name="Sun H."/>
            <person name="Tritt A."/>
            <person name="Yoshinaga Y."/>
            <person name="Zwiers L.-H."/>
            <person name="Turgeon B.G."/>
            <person name="Goodwin S.B."/>
            <person name="Spatafora J.W."/>
            <person name="Crous P.W."/>
            <person name="Grigoriev I.V."/>
        </authorList>
    </citation>
    <scope>NUCLEOTIDE SEQUENCE</scope>
    <source>
        <strain evidence="6 8">CBS 781.70</strain>
    </source>
</reference>
<evidence type="ECO:0000313" key="7">
    <source>
        <dbReference type="Proteomes" id="UP000504638"/>
    </source>
</evidence>
<evidence type="ECO:0000256" key="3">
    <source>
        <dbReference type="ARBA" id="ARBA00023002"/>
    </source>
</evidence>
<reference evidence="8" key="3">
    <citation type="submission" date="2025-04" db="UniProtKB">
        <authorList>
            <consortium name="RefSeq"/>
        </authorList>
    </citation>
    <scope>IDENTIFICATION</scope>
    <source>
        <strain evidence="8">CBS 781.70</strain>
    </source>
</reference>
<dbReference type="InterPro" id="IPR045632">
    <property type="entry name" value="DUF6314"/>
</dbReference>
<dbReference type="EMBL" id="ML975151">
    <property type="protein sequence ID" value="KAF1815373.1"/>
    <property type="molecule type" value="Genomic_DNA"/>
</dbReference>
<reference evidence="8" key="2">
    <citation type="submission" date="2020-04" db="EMBL/GenBank/DDBJ databases">
        <authorList>
            <consortium name="NCBI Genome Project"/>
        </authorList>
    </citation>
    <scope>NUCLEOTIDE SEQUENCE</scope>
    <source>
        <strain evidence="8">CBS 781.70</strain>
    </source>
</reference>
<evidence type="ECO:0000313" key="8">
    <source>
        <dbReference type="RefSeq" id="XP_033537004.1"/>
    </source>
</evidence>
<protein>
    <submittedName>
        <fullName evidence="6 8">FAD/NAD(P)-binding domain-containing protein</fullName>
    </submittedName>
</protein>
<accession>A0A6G1GBE7</accession>
<dbReference type="SUPFAM" id="SSF51905">
    <property type="entry name" value="FAD/NAD(P)-binding domain"/>
    <property type="match status" value="1"/>
</dbReference>
<dbReference type="Pfam" id="PF19834">
    <property type="entry name" value="DUF6314"/>
    <property type="match status" value="1"/>
</dbReference>
<evidence type="ECO:0000313" key="6">
    <source>
        <dbReference type="EMBL" id="KAF1815373.1"/>
    </source>
</evidence>
<dbReference type="InterPro" id="IPR038732">
    <property type="entry name" value="HpyO/CreE_NAD-binding"/>
</dbReference>
<dbReference type="PRINTS" id="PR00368">
    <property type="entry name" value="FADPNR"/>
</dbReference>
<dbReference type="Proteomes" id="UP000504638">
    <property type="component" value="Unplaced"/>
</dbReference>
<evidence type="ECO:0000256" key="1">
    <source>
        <dbReference type="ARBA" id="ARBA00022630"/>
    </source>
</evidence>
<feature type="domain" description="DUF6314" evidence="5">
    <location>
        <begin position="630"/>
        <end position="806"/>
    </location>
</feature>
<dbReference type="Pfam" id="PF13454">
    <property type="entry name" value="NAD_binding_9"/>
    <property type="match status" value="1"/>
</dbReference>
<dbReference type="OrthoDB" id="66881at2759"/>
<proteinExistence type="predicted"/>
<dbReference type="RefSeq" id="XP_033537004.1">
    <property type="nucleotide sequence ID" value="XM_033674189.1"/>
</dbReference>
<keyword evidence="7" id="KW-1185">Reference proteome</keyword>
<sequence>MTTLPASVAIVGAGPGGLTAAKALLSLPNHAFRVTIFERQSRVGGMWALSRTSSLSEGKVSKEMMTNLSRFTDAFSDLAWENVELDSDQTNGKRTGQKVEPPMFPRAWQVGRYLQEYARRYVPEEVVKLNCEVVNADRVDEAGSMKWRVRWQHPHTDPITEDSVTVDESCGLFDYLIISSGFFDKPRPLLLKDHFPASGYDASVGDVKIIHSTAFRSLESILPNGVPSSGKIVVIGGGMSGAEAAANAAFFLSDAAYSSPTTSSKAELRESLGSRNGIQIHHVASRPFYNMPRYLSVPRPSSEKASEQAFPSFLPVDLVFYDLSRRPGNTISANTGRVPPETTKSTHRFLRSFVGDQSDLSQALVATEEELGKASYVAISDTYAEFVRSGLIVPLRGTVTRLEEQNIEDTRTSLSASIVDANGTKPLNDVVAVIHATGFRCHSALTWLDPAVLADLEYSKDSERLPLFLQDHAVYNDVVPNLGFVGFYEGPFWGVMEMQARLLADRFLALQQEKAPKPGMLDRAEEHAKFEELRASIHKQDRNVPQFWQGDYVGIVEDYAQFMGIEREDEGFGLNGDPSPSVPARFTTKTPTTASDTQVTLQSLHNILDRDLGSPGSSSRFLSCALFRALQGDWLIHRTVTSALPTFPSGLLEGTATFYPRSPSSAGYAAEYFYEEKGTLLMTNGYEVQASRQYAYRLSDGVGHRTDVAYGELGPEAERGSRDGITAWFVKEDRSVDYLFHRVRLDGAQKDSQAFCNATGSHLCVKDTYETEYKFEFDGVNVKRFNIKYHVSGPSKDYTHDTWFQRAQKEGA</sequence>
<name>A0A6G1GBE7_9PEZI</name>
<gene>
    <name evidence="6 8" type="ORF">P152DRAFT_183395</name>
</gene>
<dbReference type="AlphaFoldDB" id="A0A6G1GBE7"/>
<organism evidence="6">
    <name type="scientific">Eremomyces bilateralis CBS 781.70</name>
    <dbReference type="NCBI Taxonomy" id="1392243"/>
    <lineage>
        <taxon>Eukaryota</taxon>
        <taxon>Fungi</taxon>
        <taxon>Dikarya</taxon>
        <taxon>Ascomycota</taxon>
        <taxon>Pezizomycotina</taxon>
        <taxon>Dothideomycetes</taxon>
        <taxon>Dothideomycetes incertae sedis</taxon>
        <taxon>Eremomycetales</taxon>
        <taxon>Eremomycetaceae</taxon>
        <taxon>Eremomyces</taxon>
    </lineage>
</organism>
<dbReference type="InterPro" id="IPR036188">
    <property type="entry name" value="FAD/NAD-bd_sf"/>
</dbReference>
<keyword evidence="1" id="KW-0285">Flavoprotein</keyword>
<evidence type="ECO:0000259" key="4">
    <source>
        <dbReference type="Pfam" id="PF13454"/>
    </source>
</evidence>
<dbReference type="GeneID" id="54414759"/>
<keyword evidence="3" id="KW-0560">Oxidoreductase</keyword>